<dbReference type="FunFam" id="2.60.40.10:FF:000270">
    <property type="entry name" value="Cell surface protein"/>
    <property type="match status" value="3"/>
</dbReference>
<dbReference type="GO" id="GO:0005886">
    <property type="term" value="C:plasma membrane"/>
    <property type="evidence" value="ECO:0007669"/>
    <property type="project" value="TreeGrafter"/>
</dbReference>
<feature type="domain" description="PKD" evidence="7">
    <location>
        <begin position="1126"/>
        <end position="1189"/>
    </location>
</feature>
<evidence type="ECO:0000256" key="6">
    <source>
        <dbReference type="SAM" id="SignalP"/>
    </source>
</evidence>
<evidence type="ECO:0000256" key="4">
    <source>
        <dbReference type="ARBA" id="ARBA00022989"/>
    </source>
</evidence>
<feature type="domain" description="PKD" evidence="7">
    <location>
        <begin position="637"/>
        <end position="676"/>
    </location>
</feature>
<feature type="domain" description="PKD" evidence="7">
    <location>
        <begin position="969"/>
        <end position="1022"/>
    </location>
</feature>
<dbReference type="InterPro" id="IPR035986">
    <property type="entry name" value="PKD_dom_sf"/>
</dbReference>
<feature type="domain" description="PKD" evidence="7">
    <location>
        <begin position="132"/>
        <end position="174"/>
    </location>
</feature>
<evidence type="ECO:0000256" key="2">
    <source>
        <dbReference type="ARBA" id="ARBA00022692"/>
    </source>
</evidence>
<reference evidence="8 9" key="1">
    <citation type="submission" date="2018-09" db="EMBL/GenBank/DDBJ databases">
        <title>Genome sequencing of strain 6GH32-13.</title>
        <authorList>
            <person name="Weon H.-Y."/>
            <person name="Heo J."/>
            <person name="Kwon S.-W."/>
        </authorList>
    </citation>
    <scope>NUCLEOTIDE SEQUENCE [LARGE SCALE GENOMIC DNA]</scope>
    <source>
        <strain evidence="8 9">5GH32-13</strain>
    </source>
</reference>
<feature type="domain" description="PKD" evidence="7">
    <location>
        <begin position="1050"/>
        <end position="1098"/>
    </location>
</feature>
<keyword evidence="4" id="KW-1133">Transmembrane helix</keyword>
<dbReference type="RefSeq" id="WP_119053427.1">
    <property type="nucleotide sequence ID" value="NZ_CP032157.1"/>
</dbReference>
<dbReference type="EMBL" id="CP032157">
    <property type="protein sequence ID" value="AXY77553.1"/>
    <property type="molecule type" value="Genomic_DNA"/>
</dbReference>
<feature type="domain" description="PKD" evidence="7">
    <location>
        <begin position="434"/>
        <end position="505"/>
    </location>
</feature>
<dbReference type="NCBIfam" id="TIGR04131">
    <property type="entry name" value="Bac_Flav_CTERM"/>
    <property type="match status" value="1"/>
</dbReference>
<evidence type="ECO:0000256" key="1">
    <source>
        <dbReference type="ARBA" id="ARBA00004141"/>
    </source>
</evidence>
<feature type="domain" description="PKD" evidence="7">
    <location>
        <begin position="556"/>
        <end position="590"/>
    </location>
</feature>
<dbReference type="GO" id="GO:0005261">
    <property type="term" value="F:monoatomic cation channel activity"/>
    <property type="evidence" value="ECO:0007669"/>
    <property type="project" value="TreeGrafter"/>
</dbReference>
<accession>A0A3B7MVV5</accession>
<feature type="domain" description="PKD" evidence="7">
    <location>
        <begin position="376"/>
        <end position="429"/>
    </location>
</feature>
<keyword evidence="3" id="KW-0677">Repeat</keyword>
<feature type="domain" description="PKD" evidence="7">
    <location>
        <begin position="272"/>
        <end position="331"/>
    </location>
</feature>
<dbReference type="InterPro" id="IPR026341">
    <property type="entry name" value="T9SS_type_B"/>
</dbReference>
<keyword evidence="2" id="KW-0812">Transmembrane</keyword>
<keyword evidence="9" id="KW-1185">Reference proteome</keyword>
<evidence type="ECO:0000256" key="3">
    <source>
        <dbReference type="ARBA" id="ARBA00022737"/>
    </source>
</evidence>
<evidence type="ECO:0000313" key="9">
    <source>
        <dbReference type="Proteomes" id="UP000263900"/>
    </source>
</evidence>
<keyword evidence="6" id="KW-0732">Signal</keyword>
<dbReference type="Gene3D" id="2.60.40.10">
    <property type="entry name" value="Immunoglobulins"/>
    <property type="match status" value="15"/>
</dbReference>
<evidence type="ECO:0000259" key="7">
    <source>
        <dbReference type="PROSITE" id="PS50093"/>
    </source>
</evidence>
<feature type="domain" description="PKD" evidence="7">
    <location>
        <begin position="862"/>
        <end position="942"/>
    </location>
</feature>
<dbReference type="Pfam" id="PF13585">
    <property type="entry name" value="CHU_C"/>
    <property type="match status" value="1"/>
</dbReference>
<protein>
    <submittedName>
        <fullName evidence="8">PKD domain-containing protein</fullName>
    </submittedName>
</protein>
<dbReference type="Proteomes" id="UP000263900">
    <property type="component" value="Chromosome"/>
</dbReference>
<dbReference type="SUPFAM" id="SSF49299">
    <property type="entry name" value="PKD domain"/>
    <property type="match status" value="15"/>
</dbReference>
<feature type="chain" id="PRO_5017675477" evidence="6">
    <location>
        <begin position="21"/>
        <end position="1450"/>
    </location>
</feature>
<feature type="domain" description="PKD" evidence="7">
    <location>
        <begin position="192"/>
        <end position="270"/>
    </location>
</feature>
<evidence type="ECO:0000256" key="5">
    <source>
        <dbReference type="ARBA" id="ARBA00023136"/>
    </source>
</evidence>
<proteinExistence type="predicted"/>
<dbReference type="PANTHER" id="PTHR46730:SF1">
    <property type="entry name" value="PLAT DOMAIN-CONTAINING PROTEIN"/>
    <property type="match status" value="1"/>
</dbReference>
<dbReference type="InterPro" id="IPR022409">
    <property type="entry name" value="PKD/Chitinase_dom"/>
</dbReference>
<dbReference type="SMART" id="SM00089">
    <property type="entry name" value="PKD"/>
    <property type="match status" value="15"/>
</dbReference>
<feature type="domain" description="PKD" evidence="7">
    <location>
        <begin position="23"/>
        <end position="101"/>
    </location>
</feature>
<dbReference type="KEGG" id="pseg:D3H65_27780"/>
<dbReference type="InterPro" id="IPR013783">
    <property type="entry name" value="Ig-like_fold"/>
</dbReference>
<feature type="domain" description="PKD" evidence="7">
    <location>
        <begin position="1218"/>
        <end position="1271"/>
    </location>
</feature>
<gene>
    <name evidence="8" type="ORF">D3H65_27780</name>
</gene>
<evidence type="ECO:0000313" key="8">
    <source>
        <dbReference type="EMBL" id="AXY77553.1"/>
    </source>
</evidence>
<dbReference type="Pfam" id="PF18911">
    <property type="entry name" value="PKD_4"/>
    <property type="match status" value="13"/>
</dbReference>
<dbReference type="CDD" id="cd00146">
    <property type="entry name" value="PKD"/>
    <property type="match status" value="12"/>
</dbReference>
<dbReference type="OrthoDB" id="7794186at2"/>
<dbReference type="InterPro" id="IPR000601">
    <property type="entry name" value="PKD_dom"/>
</dbReference>
<dbReference type="PROSITE" id="PS50093">
    <property type="entry name" value="PKD"/>
    <property type="match status" value="14"/>
</dbReference>
<sequence length="1450" mass="155772">MAKKLLLILLLHTVTQWARAQAPVADFSANVVSGCSPLTVTFKDQSTGNPLFWNWDFGGGNLSNLQNPTISFGTPGTYTVALVVRNADGTNGITKTNYITVYPSPRINFSANFTTSCVPATIQFTDLTDPVAGNIVSWEWDFGDGGTSTQKNPSHQYTTTGFYSVTLKAVSSTGCQAQTSFIRYIRIVPGVIPDFSFNAPATCKPPFAVNFTNLTSGPGNLTYQWNFGNSTGSTQDNPTATYSATGPYTVTLNATSEFGCTGSIQKPIDISGTGTFFTSPDTVCLNTTVNFQNASTSTPLSTLWDFGNGQQSTNLNDASTYTAPGIYTVKLKNTYTNCLDSFSKPLVVVDKPIVAFSAPVTTACKAPLTVNFQDNSPDATGWQWDFGDGNTSTQQNPSHTYTAEGQYSVTLTITSRLGCSNTLTQPAFVRIIKPTVSFANAPAGGCIPYTFAPTANTVAIDGVASYFWEYGDGFTATTTVPTGPAHTYTLAGNYTIKLTITTRGGCTESAELVNGIRTGIPPVSNFTLTPTDACASDAINFTDLSTVTLPAVVDEWLWDFGDGETSDVQNPAHTYADSGYFSVTLTAYNNKCPTVSAAQVVHIKPPIAQFIYDVACPNGLLVNFTNQSKVNAAVYGPVTYTWDFGDGGTSTLQTPPPHTYAAVGTYTVKLTVTSTAPGGCSHTISQDIQLVGEVADFTVSNPTPCKNELLQVVAKGIAANITQYEWSVNGAAFSIGARDINLRFSNAGVYSIALRITDINGCTNTKTVTNAITVSGPVANFTPAKQGGCTNTSITFNDLSTGTGINSWQFDFGDGQTQTFTAPPFAHNYTDTGSYVVKLTVTDGNGCPDTYTATDTVFITKPVAGFTSDFTTICPNTDLPFKDTSSGRGLSWQWDFGDGGTSTIQAPLHRYMAFTGTYGVKLVVTDAFGCKDSVTKANYITIKKPVPAFTALDTSSICPLLETKFTFGGSDYESFYWDFGDGSISTLPNPNHFYNTYGSYEAKLYVIGYGGCIDSVSDTINVYNPYTTSELNYSPITNCNALMVDFSLITPSATRFSFYFGDGAIDDSQLKVFQHYYKSPGFYAPSILLQDSLGCQVTVGGPNTIRILGATPLFGMDKKTFCDSGTVIFTDYTQGNDPITSLSYDFDDGTTSTDKDLTHRFTQPGTYVVKHIVSTQAGCTNTLTDTVRVYGTPHPVIISDTVVCINEVLPLQGTLTVPDTAITWKWDLGSNGQSADQNTSVKYPQSGTYAVSLESANKLGCKDKTSKNIYVPPTPTINLSGSPTVVVGTGIPMPVTYSANVATYAWTPARNLSCTDCAIPFADPRFTTTYNVRVEDIYGCPATQDITITVICNSSNYFVPNTFSPNGDGHNDVFMPRGRNIDRVNRMQVFNRWGEMVFEKKNFMVNDASAGWNGTYKGKPAAADVYVYVVEFVCDNASVVPFRGNVTLLR</sequence>
<dbReference type="PANTHER" id="PTHR46730">
    <property type="entry name" value="POLYCYSTIN-1"/>
    <property type="match status" value="1"/>
</dbReference>
<comment type="subcellular location">
    <subcellularLocation>
        <location evidence="1">Membrane</location>
        <topology evidence="1">Multi-pass membrane protein</topology>
    </subcellularLocation>
</comment>
<organism evidence="8 9">
    <name type="scientific">Paraflavitalea soli</name>
    <dbReference type="NCBI Taxonomy" id="2315862"/>
    <lineage>
        <taxon>Bacteria</taxon>
        <taxon>Pseudomonadati</taxon>
        <taxon>Bacteroidota</taxon>
        <taxon>Chitinophagia</taxon>
        <taxon>Chitinophagales</taxon>
        <taxon>Chitinophagaceae</taxon>
        <taxon>Paraflavitalea</taxon>
    </lineage>
</organism>
<name>A0A3B7MVV5_9BACT</name>
<keyword evidence="5" id="KW-0472">Membrane</keyword>
<feature type="signal peptide" evidence="6">
    <location>
        <begin position="1"/>
        <end position="20"/>
    </location>
</feature>
<dbReference type="GO" id="GO:0006816">
    <property type="term" value="P:calcium ion transport"/>
    <property type="evidence" value="ECO:0007669"/>
    <property type="project" value="TreeGrafter"/>
</dbReference>
<feature type="domain" description="PKD" evidence="7">
    <location>
        <begin position="777"/>
        <end position="857"/>
    </location>
</feature>